<keyword evidence="7" id="KW-1185">Reference proteome</keyword>
<organism evidence="6 7">
    <name type="scientific">Echinicola arenosa</name>
    <dbReference type="NCBI Taxonomy" id="2774144"/>
    <lineage>
        <taxon>Bacteria</taxon>
        <taxon>Pseudomonadati</taxon>
        <taxon>Bacteroidota</taxon>
        <taxon>Cytophagia</taxon>
        <taxon>Cytophagales</taxon>
        <taxon>Cyclobacteriaceae</taxon>
        <taxon>Echinicola</taxon>
    </lineage>
</organism>
<sequence length="262" mass="31113">MHKPLEKYYELLKKGEPSALEKIHTQYRGIVFWVGRRILNDQFAIETLVQDTFLKLWFYRDRIERPEHILYFLKFVMKRKCISYYYKPKNKFLREVNSLEDYDNYQNYMAGYDPESVSENLKDQESEQKAFDRIQTILPLLNAERRNLIALCLKYGFQYKAIAQVMGKGITETSNEIKRAIQDIKTIVHHGDTSANKQKSPGSDIKGPEEMTEEQERILELRCHMKYSFALIAEALNLSQKEAHKEFVTAYKLWKKKQFESV</sequence>
<gene>
    <name evidence="6" type="ORF">IFO69_13315</name>
</gene>
<dbReference type="InterPro" id="IPR039425">
    <property type="entry name" value="RNA_pol_sigma-70-like"/>
</dbReference>
<feature type="region of interest" description="Disordered" evidence="4">
    <location>
        <begin position="191"/>
        <end position="211"/>
    </location>
</feature>
<keyword evidence="3" id="KW-0804">Transcription</keyword>
<evidence type="ECO:0000256" key="4">
    <source>
        <dbReference type="SAM" id="MobiDB-lite"/>
    </source>
</evidence>
<protein>
    <submittedName>
        <fullName evidence="6">Sigma-70 family RNA polymerase sigma factor</fullName>
    </submittedName>
</protein>
<evidence type="ECO:0000256" key="3">
    <source>
        <dbReference type="ARBA" id="ARBA00023163"/>
    </source>
</evidence>
<reference evidence="6 7" key="1">
    <citation type="submission" date="2020-09" db="EMBL/GenBank/DDBJ databases">
        <title>Echinicola sp. CAU 1574 isolated from sand of Sido Beach.</title>
        <authorList>
            <person name="Kim W."/>
        </authorList>
    </citation>
    <scope>NUCLEOTIDE SEQUENCE [LARGE SCALE GENOMIC DNA]</scope>
    <source>
        <strain evidence="6 7">CAU 1574</strain>
    </source>
</reference>
<evidence type="ECO:0000313" key="6">
    <source>
        <dbReference type="EMBL" id="MBD8489730.1"/>
    </source>
</evidence>
<dbReference type="Gene3D" id="1.10.1740.10">
    <property type="match status" value="1"/>
</dbReference>
<dbReference type="SUPFAM" id="SSF88946">
    <property type="entry name" value="Sigma2 domain of RNA polymerase sigma factors"/>
    <property type="match status" value="1"/>
</dbReference>
<evidence type="ECO:0000313" key="7">
    <source>
        <dbReference type="Proteomes" id="UP000647133"/>
    </source>
</evidence>
<dbReference type="InterPro" id="IPR014284">
    <property type="entry name" value="RNA_pol_sigma-70_dom"/>
</dbReference>
<proteinExistence type="predicted"/>
<evidence type="ECO:0000259" key="5">
    <source>
        <dbReference type="Pfam" id="PF04542"/>
    </source>
</evidence>
<dbReference type="NCBIfam" id="TIGR02937">
    <property type="entry name" value="sigma70-ECF"/>
    <property type="match status" value="1"/>
</dbReference>
<name>A0ABR9AM11_9BACT</name>
<dbReference type="PANTHER" id="PTHR43133">
    <property type="entry name" value="RNA POLYMERASE ECF-TYPE SIGMA FACTO"/>
    <property type="match status" value="1"/>
</dbReference>
<dbReference type="EMBL" id="JACYTQ010000004">
    <property type="protein sequence ID" value="MBD8489730.1"/>
    <property type="molecule type" value="Genomic_DNA"/>
</dbReference>
<keyword evidence="1" id="KW-0805">Transcription regulation</keyword>
<dbReference type="Proteomes" id="UP000647133">
    <property type="component" value="Unassembled WGS sequence"/>
</dbReference>
<dbReference type="InterPro" id="IPR007627">
    <property type="entry name" value="RNA_pol_sigma70_r2"/>
</dbReference>
<dbReference type="PANTHER" id="PTHR43133:SF46">
    <property type="entry name" value="RNA POLYMERASE SIGMA-70 FACTOR ECF SUBFAMILY"/>
    <property type="match status" value="1"/>
</dbReference>
<evidence type="ECO:0000256" key="1">
    <source>
        <dbReference type="ARBA" id="ARBA00023015"/>
    </source>
</evidence>
<comment type="caution">
    <text evidence="6">The sequence shown here is derived from an EMBL/GenBank/DDBJ whole genome shotgun (WGS) entry which is preliminary data.</text>
</comment>
<dbReference type="InterPro" id="IPR013325">
    <property type="entry name" value="RNA_pol_sigma_r2"/>
</dbReference>
<dbReference type="Pfam" id="PF04542">
    <property type="entry name" value="Sigma70_r2"/>
    <property type="match status" value="1"/>
</dbReference>
<accession>A0ABR9AM11</accession>
<evidence type="ECO:0000256" key="2">
    <source>
        <dbReference type="ARBA" id="ARBA00023082"/>
    </source>
</evidence>
<feature type="domain" description="RNA polymerase sigma-70 region 2" evidence="5">
    <location>
        <begin position="25"/>
        <end position="85"/>
    </location>
</feature>
<keyword evidence="2" id="KW-0731">Sigma factor</keyword>